<feature type="domain" description="C2H2-type" evidence="6">
    <location>
        <begin position="13"/>
        <end position="45"/>
    </location>
</feature>
<name>A0A6A5R5F8_9PLEO</name>
<evidence type="ECO:0000256" key="5">
    <source>
        <dbReference type="SAM" id="MobiDB-lite"/>
    </source>
</evidence>
<dbReference type="InterPro" id="IPR036236">
    <property type="entry name" value="Znf_C2H2_sf"/>
</dbReference>
<dbReference type="InterPro" id="IPR013087">
    <property type="entry name" value="Znf_C2H2_type"/>
</dbReference>
<dbReference type="GO" id="GO:0006364">
    <property type="term" value="P:rRNA processing"/>
    <property type="evidence" value="ECO:0007669"/>
    <property type="project" value="TreeGrafter"/>
</dbReference>
<dbReference type="CDD" id="cd06137">
    <property type="entry name" value="DEDDh_RNase"/>
    <property type="match status" value="1"/>
</dbReference>
<dbReference type="SUPFAM" id="SSF57667">
    <property type="entry name" value="beta-beta-alpha zinc fingers"/>
    <property type="match status" value="1"/>
</dbReference>
<dbReference type="RefSeq" id="XP_033443614.1">
    <property type="nucleotide sequence ID" value="XM_033594222.1"/>
</dbReference>
<dbReference type="GO" id="GO:0005634">
    <property type="term" value="C:nucleus"/>
    <property type="evidence" value="ECO:0007669"/>
    <property type="project" value="TreeGrafter"/>
</dbReference>
<protein>
    <submittedName>
        <fullName evidence="7">Ribonuclease H-like protein</fullName>
    </submittedName>
</protein>
<organism evidence="7 8">
    <name type="scientific">Didymella exigua CBS 183.55</name>
    <dbReference type="NCBI Taxonomy" id="1150837"/>
    <lineage>
        <taxon>Eukaryota</taxon>
        <taxon>Fungi</taxon>
        <taxon>Dikarya</taxon>
        <taxon>Ascomycota</taxon>
        <taxon>Pezizomycotina</taxon>
        <taxon>Dothideomycetes</taxon>
        <taxon>Pleosporomycetidae</taxon>
        <taxon>Pleosporales</taxon>
        <taxon>Pleosporineae</taxon>
        <taxon>Didymellaceae</taxon>
        <taxon>Didymella</taxon>
    </lineage>
</organism>
<dbReference type="InterPro" id="IPR047021">
    <property type="entry name" value="REXO1/3/4-like"/>
</dbReference>
<dbReference type="InterPro" id="IPR036397">
    <property type="entry name" value="RNaseH_sf"/>
</dbReference>
<dbReference type="PROSITE" id="PS50157">
    <property type="entry name" value="ZINC_FINGER_C2H2_2"/>
    <property type="match status" value="1"/>
</dbReference>
<dbReference type="PANTHER" id="PTHR12801">
    <property type="entry name" value="RNA EXONUCLEASE REXO1 / RECO3 FAMILY MEMBER-RELATED"/>
    <property type="match status" value="1"/>
</dbReference>
<evidence type="ECO:0000256" key="3">
    <source>
        <dbReference type="ARBA" id="ARBA00022839"/>
    </source>
</evidence>
<evidence type="ECO:0000313" key="8">
    <source>
        <dbReference type="Proteomes" id="UP000800082"/>
    </source>
</evidence>
<dbReference type="EMBL" id="ML979006">
    <property type="protein sequence ID" value="KAF1923361.1"/>
    <property type="molecule type" value="Genomic_DNA"/>
</dbReference>
<accession>A0A6A5R5F8</accession>
<gene>
    <name evidence="7" type="ORF">M421DRAFT_425886</name>
</gene>
<keyword evidence="4" id="KW-0863">Zinc-finger</keyword>
<keyword evidence="3" id="KW-0269">Exonuclease</keyword>
<keyword evidence="4" id="KW-0862">Zinc</keyword>
<dbReference type="Pfam" id="PF00929">
    <property type="entry name" value="RNase_T"/>
    <property type="match status" value="1"/>
</dbReference>
<dbReference type="Proteomes" id="UP000800082">
    <property type="component" value="Unassembled WGS sequence"/>
</dbReference>
<dbReference type="SMART" id="SM00355">
    <property type="entry name" value="ZnF_C2H2"/>
    <property type="match status" value="2"/>
</dbReference>
<dbReference type="GO" id="GO:0008270">
    <property type="term" value="F:zinc ion binding"/>
    <property type="evidence" value="ECO:0007669"/>
    <property type="project" value="UniProtKB-KW"/>
</dbReference>
<reference evidence="7" key="1">
    <citation type="journal article" date="2020" name="Stud. Mycol.">
        <title>101 Dothideomycetes genomes: a test case for predicting lifestyles and emergence of pathogens.</title>
        <authorList>
            <person name="Haridas S."/>
            <person name="Albert R."/>
            <person name="Binder M."/>
            <person name="Bloem J."/>
            <person name="Labutti K."/>
            <person name="Salamov A."/>
            <person name="Andreopoulos B."/>
            <person name="Baker S."/>
            <person name="Barry K."/>
            <person name="Bills G."/>
            <person name="Bluhm B."/>
            <person name="Cannon C."/>
            <person name="Castanera R."/>
            <person name="Culley D."/>
            <person name="Daum C."/>
            <person name="Ezra D."/>
            <person name="Gonzalez J."/>
            <person name="Henrissat B."/>
            <person name="Kuo A."/>
            <person name="Liang C."/>
            <person name="Lipzen A."/>
            <person name="Lutzoni F."/>
            <person name="Magnuson J."/>
            <person name="Mondo S."/>
            <person name="Nolan M."/>
            <person name="Ohm R."/>
            <person name="Pangilinan J."/>
            <person name="Park H.-J."/>
            <person name="Ramirez L."/>
            <person name="Alfaro M."/>
            <person name="Sun H."/>
            <person name="Tritt A."/>
            <person name="Yoshinaga Y."/>
            <person name="Zwiers L.-H."/>
            <person name="Turgeon B."/>
            <person name="Goodwin S."/>
            <person name="Spatafora J."/>
            <person name="Crous P."/>
            <person name="Grigoriev I."/>
        </authorList>
    </citation>
    <scope>NUCLEOTIDE SEQUENCE</scope>
    <source>
        <strain evidence="7">CBS 183.55</strain>
    </source>
</reference>
<feature type="region of interest" description="Disordered" evidence="5">
    <location>
        <begin position="458"/>
        <end position="477"/>
    </location>
</feature>
<evidence type="ECO:0000256" key="2">
    <source>
        <dbReference type="ARBA" id="ARBA00022801"/>
    </source>
</evidence>
<dbReference type="GO" id="GO:0003676">
    <property type="term" value="F:nucleic acid binding"/>
    <property type="evidence" value="ECO:0007669"/>
    <property type="project" value="InterPro"/>
</dbReference>
<dbReference type="InterPro" id="IPR012337">
    <property type="entry name" value="RNaseH-like_sf"/>
</dbReference>
<evidence type="ECO:0000259" key="6">
    <source>
        <dbReference type="PROSITE" id="PS50157"/>
    </source>
</evidence>
<evidence type="ECO:0000256" key="1">
    <source>
        <dbReference type="ARBA" id="ARBA00022722"/>
    </source>
</evidence>
<keyword evidence="1" id="KW-0540">Nuclease</keyword>
<dbReference type="GeneID" id="54351890"/>
<dbReference type="Gene3D" id="3.30.420.10">
    <property type="entry name" value="Ribonuclease H-like superfamily/Ribonuclease H"/>
    <property type="match status" value="1"/>
</dbReference>
<dbReference type="PROSITE" id="PS00028">
    <property type="entry name" value="ZINC_FINGER_C2H2_1"/>
    <property type="match status" value="1"/>
</dbReference>
<sequence length="520" mass="57578">MSSQASSSCSKPHGCKDCSRSFATRSALRDHHRSTRHGFHCTKRECSKLFASSAALEAHLTSPAHARPILATTTASTISVRVDTAPAPTQDSPSQLSGRPFPCTVSGRSKIFKTQEPRAPHQYIAPHRRTHTVPTTQAVLRTMAQTGQHPATVTSGDRNQSGSNISYNALGIETILQQLAVADPVLHSANSVECLVEPVNTLKPARSSVSNIAKAPVRVPLFRWDTRWSKIPSTDYGLTVNALRAVVTTPESRYLTGVDKSFWTPDHKQAPPHDWNEPKRQVIVLDCEMVGIGLKGTTSELARLSAVDFLTGELLIDALVEPVFQVTDMRTKWSGIKPEAMEAAMVSGSALKGSTAARTDMFNHMDSQTILVGHSIQYDLAALGIRHGVTVDSATLAEAAVGKEVKRRWGLKTLCKELLGITIQDNGKNGHDSIEDTLATREVVLWCLNHQKELKAWGDKKRKENQSKRKENNKWAQRRRNTVIPQRFYGGDTDDYEFHNLNTRELNDLCGYPDWYDNWD</sequence>
<dbReference type="InterPro" id="IPR013520">
    <property type="entry name" value="Ribonucl_H"/>
</dbReference>
<dbReference type="Gene3D" id="3.30.160.60">
    <property type="entry name" value="Classic Zinc Finger"/>
    <property type="match status" value="1"/>
</dbReference>
<dbReference type="PANTHER" id="PTHR12801:SF114">
    <property type="entry name" value="EXONUCLEASE, PUTATIVE (AFU_ORTHOLOGUE AFUA_7G00870)-RELATED"/>
    <property type="match status" value="1"/>
</dbReference>
<dbReference type="GO" id="GO:0004527">
    <property type="term" value="F:exonuclease activity"/>
    <property type="evidence" value="ECO:0007669"/>
    <property type="project" value="UniProtKB-KW"/>
</dbReference>
<proteinExistence type="predicted"/>
<dbReference type="AlphaFoldDB" id="A0A6A5R5F8"/>
<evidence type="ECO:0000313" key="7">
    <source>
        <dbReference type="EMBL" id="KAF1923361.1"/>
    </source>
</evidence>
<dbReference type="SUPFAM" id="SSF53098">
    <property type="entry name" value="Ribonuclease H-like"/>
    <property type="match status" value="1"/>
</dbReference>
<keyword evidence="8" id="KW-1185">Reference proteome</keyword>
<feature type="compositionally biased region" description="Basic and acidic residues" evidence="5">
    <location>
        <begin position="458"/>
        <end position="473"/>
    </location>
</feature>
<keyword evidence="2" id="KW-0378">Hydrolase</keyword>
<keyword evidence="4" id="KW-0479">Metal-binding</keyword>
<dbReference type="SMART" id="SM00479">
    <property type="entry name" value="EXOIII"/>
    <property type="match status" value="1"/>
</dbReference>
<evidence type="ECO:0000256" key="4">
    <source>
        <dbReference type="PROSITE-ProRule" id="PRU00042"/>
    </source>
</evidence>
<dbReference type="OrthoDB" id="16516at2759"/>
<dbReference type="GO" id="GO:0000027">
    <property type="term" value="P:ribosomal large subunit assembly"/>
    <property type="evidence" value="ECO:0007669"/>
    <property type="project" value="TreeGrafter"/>
</dbReference>